<name>A0ACB8EM26_9SAUR</name>
<dbReference type="Proteomes" id="UP000827872">
    <property type="component" value="Linkage Group LG03"/>
</dbReference>
<keyword evidence="2" id="KW-1185">Reference proteome</keyword>
<proteinExistence type="predicted"/>
<accession>A0ACB8EM26</accession>
<organism evidence="1 2">
    <name type="scientific">Sphaerodactylus townsendi</name>
    <dbReference type="NCBI Taxonomy" id="933632"/>
    <lineage>
        <taxon>Eukaryota</taxon>
        <taxon>Metazoa</taxon>
        <taxon>Chordata</taxon>
        <taxon>Craniata</taxon>
        <taxon>Vertebrata</taxon>
        <taxon>Euteleostomi</taxon>
        <taxon>Lepidosauria</taxon>
        <taxon>Squamata</taxon>
        <taxon>Bifurcata</taxon>
        <taxon>Gekkota</taxon>
        <taxon>Sphaerodactylidae</taxon>
        <taxon>Sphaerodactylus</taxon>
    </lineage>
</organism>
<dbReference type="EMBL" id="CM037616">
    <property type="protein sequence ID" value="KAH7993540.1"/>
    <property type="molecule type" value="Genomic_DNA"/>
</dbReference>
<sequence>MKEMQSGKYCKASNFDKRKLPGPGPCAPPGRIHNVIVNKNLLTPLHMEVDPELQRVRVQEREQIKSLNNKFATFIDKHHLALSKDT</sequence>
<evidence type="ECO:0000313" key="1">
    <source>
        <dbReference type="EMBL" id="KAH7993540.1"/>
    </source>
</evidence>
<protein>
    <submittedName>
        <fullName evidence="1">Keratin, type II cytoskeletal 79</fullName>
    </submittedName>
</protein>
<comment type="caution">
    <text evidence="1">The sequence shown here is derived from an EMBL/GenBank/DDBJ whole genome shotgun (WGS) entry which is preliminary data.</text>
</comment>
<gene>
    <name evidence="1" type="primary">KRT79</name>
    <name evidence="1" type="ORF">K3G42_031335</name>
</gene>
<evidence type="ECO:0000313" key="2">
    <source>
        <dbReference type="Proteomes" id="UP000827872"/>
    </source>
</evidence>
<reference evidence="1" key="1">
    <citation type="submission" date="2021-08" db="EMBL/GenBank/DDBJ databases">
        <title>The first chromosome-level gecko genome reveals the dynamic sex chromosomes of Neotropical dwarf geckos (Sphaerodactylidae: Sphaerodactylus).</title>
        <authorList>
            <person name="Pinto B.J."/>
            <person name="Keating S.E."/>
            <person name="Gamble T."/>
        </authorList>
    </citation>
    <scope>NUCLEOTIDE SEQUENCE</scope>
    <source>
        <strain evidence="1">TG3544</strain>
    </source>
</reference>